<gene>
    <name evidence="1" type="ORF">NTEN_LOCUS2636</name>
</gene>
<name>A0A6H5G2G5_9HEMI</name>
<dbReference type="EMBL" id="CADCXU010004167">
    <property type="protein sequence ID" value="CAA9995952.1"/>
    <property type="molecule type" value="Genomic_DNA"/>
</dbReference>
<dbReference type="Proteomes" id="UP000479000">
    <property type="component" value="Unassembled WGS sequence"/>
</dbReference>
<evidence type="ECO:0000313" key="1">
    <source>
        <dbReference type="EMBL" id="CAA9995952.1"/>
    </source>
</evidence>
<protein>
    <submittedName>
        <fullName evidence="1">Uncharacterized protein</fullName>
    </submittedName>
</protein>
<evidence type="ECO:0000313" key="2">
    <source>
        <dbReference type="Proteomes" id="UP000479000"/>
    </source>
</evidence>
<keyword evidence="2" id="KW-1185">Reference proteome</keyword>
<proteinExistence type="predicted"/>
<sequence length="148" mass="17268">MGEILIFVNRPKTYFEFFSKRHLCAHEYLRKYNIEEYNEKLESIFSWLAITRATSRFDVTLGSTFGQKRILVKSERTRHVIEDMSHLDTRTRGLERHVLICFASLLEGGRARPGQLRFTLTEVCNIFVPEGYPSSAKKNAKYNRSSQA</sequence>
<accession>A0A6H5G2G5</accession>
<dbReference type="AlphaFoldDB" id="A0A6H5G2G5"/>
<organism evidence="1 2">
    <name type="scientific">Nesidiocoris tenuis</name>
    <dbReference type="NCBI Taxonomy" id="355587"/>
    <lineage>
        <taxon>Eukaryota</taxon>
        <taxon>Metazoa</taxon>
        <taxon>Ecdysozoa</taxon>
        <taxon>Arthropoda</taxon>
        <taxon>Hexapoda</taxon>
        <taxon>Insecta</taxon>
        <taxon>Pterygota</taxon>
        <taxon>Neoptera</taxon>
        <taxon>Paraneoptera</taxon>
        <taxon>Hemiptera</taxon>
        <taxon>Heteroptera</taxon>
        <taxon>Panheteroptera</taxon>
        <taxon>Cimicomorpha</taxon>
        <taxon>Miridae</taxon>
        <taxon>Dicyphina</taxon>
        <taxon>Nesidiocoris</taxon>
    </lineage>
</organism>
<reference evidence="1 2" key="1">
    <citation type="submission" date="2020-02" db="EMBL/GenBank/DDBJ databases">
        <authorList>
            <person name="Ferguson B K."/>
        </authorList>
    </citation>
    <scope>NUCLEOTIDE SEQUENCE [LARGE SCALE GENOMIC DNA]</scope>
</reference>